<dbReference type="Proteomes" id="UP001189429">
    <property type="component" value="Unassembled WGS sequence"/>
</dbReference>
<reference evidence="1" key="1">
    <citation type="submission" date="2023-10" db="EMBL/GenBank/DDBJ databases">
        <authorList>
            <person name="Chen Y."/>
            <person name="Shah S."/>
            <person name="Dougan E. K."/>
            <person name="Thang M."/>
            <person name="Chan C."/>
        </authorList>
    </citation>
    <scope>NUCLEOTIDE SEQUENCE [LARGE SCALE GENOMIC DNA]</scope>
</reference>
<comment type="caution">
    <text evidence="1">The sequence shown here is derived from an EMBL/GenBank/DDBJ whole genome shotgun (WGS) entry which is preliminary data.</text>
</comment>
<gene>
    <name evidence="1" type="ORF">PCOR1329_LOCUS12645</name>
</gene>
<accession>A0ABN9QMB2</accession>
<dbReference type="EMBL" id="CAUYUJ010003706">
    <property type="protein sequence ID" value="CAK0806412.1"/>
    <property type="molecule type" value="Genomic_DNA"/>
</dbReference>
<name>A0ABN9QMB2_9DINO</name>
<organism evidence="1 2">
    <name type="scientific">Prorocentrum cordatum</name>
    <dbReference type="NCBI Taxonomy" id="2364126"/>
    <lineage>
        <taxon>Eukaryota</taxon>
        <taxon>Sar</taxon>
        <taxon>Alveolata</taxon>
        <taxon>Dinophyceae</taxon>
        <taxon>Prorocentrales</taxon>
        <taxon>Prorocentraceae</taxon>
        <taxon>Prorocentrum</taxon>
    </lineage>
</organism>
<feature type="non-terminal residue" evidence="1">
    <location>
        <position position="192"/>
    </location>
</feature>
<evidence type="ECO:0000313" key="2">
    <source>
        <dbReference type="Proteomes" id="UP001189429"/>
    </source>
</evidence>
<protein>
    <recommendedName>
        <fullName evidence="3">Nuclear pore complex protein Nup85</fullName>
    </recommendedName>
</protein>
<feature type="non-terminal residue" evidence="1">
    <location>
        <position position="1"/>
    </location>
</feature>
<sequence length="192" mass="20391">AYFDACERLAAGQPREAREAFDRSEGAAALVAGCLRSPLGVAAADAAPPRAAFWEHVASLYAAAGHPAEECDLLWQAAALAEEALECPPAARERLWREVFDKALAVGAWSQAAKSLEHIGSFEGRLRLLAQKLRSCGKIELMSGLPPAHRAVFMSELHERAAPVAVVAAATVAHVAVARRPTPIVQRPSSVV</sequence>
<keyword evidence="2" id="KW-1185">Reference proteome</keyword>
<evidence type="ECO:0000313" key="1">
    <source>
        <dbReference type="EMBL" id="CAK0806412.1"/>
    </source>
</evidence>
<evidence type="ECO:0008006" key="3">
    <source>
        <dbReference type="Google" id="ProtNLM"/>
    </source>
</evidence>
<proteinExistence type="predicted"/>